<dbReference type="HOGENOM" id="CLU_2647204_0_0_10"/>
<dbReference type="Proteomes" id="UP000006050">
    <property type="component" value="Chromosome"/>
</dbReference>
<accession>I3Z146</accession>
<dbReference type="STRING" id="866536.Belba_0301"/>
<dbReference type="KEGG" id="bbd:Belba_0301"/>
<organism evidence="2 3">
    <name type="scientific">Belliella baltica (strain DSM 15883 / CIP 108006 / LMG 21964 / BA134)</name>
    <dbReference type="NCBI Taxonomy" id="866536"/>
    <lineage>
        <taxon>Bacteria</taxon>
        <taxon>Pseudomonadati</taxon>
        <taxon>Bacteroidota</taxon>
        <taxon>Cytophagia</taxon>
        <taxon>Cytophagales</taxon>
        <taxon>Cyclobacteriaceae</taxon>
        <taxon>Belliella</taxon>
    </lineage>
</organism>
<reference evidence="3" key="1">
    <citation type="submission" date="2012-06" db="EMBL/GenBank/DDBJ databases">
        <title>The complete genome of Belliella baltica DSM 15883.</title>
        <authorList>
            <person name="Lucas S."/>
            <person name="Copeland A."/>
            <person name="Lapidus A."/>
            <person name="Goodwin L."/>
            <person name="Pitluck S."/>
            <person name="Peters L."/>
            <person name="Mikhailova N."/>
            <person name="Davenport K."/>
            <person name="Kyrpides N."/>
            <person name="Mavromatis K."/>
            <person name="Pagani I."/>
            <person name="Ivanova N."/>
            <person name="Ovchinnikova G."/>
            <person name="Zeytun A."/>
            <person name="Detter J.C."/>
            <person name="Han C."/>
            <person name="Land M."/>
            <person name="Hauser L."/>
            <person name="Markowitz V."/>
            <person name="Cheng J.-F."/>
            <person name="Hugenholtz P."/>
            <person name="Woyke T."/>
            <person name="Wu D."/>
            <person name="Tindall B."/>
            <person name="Pomrenke H."/>
            <person name="Brambilla E."/>
            <person name="Klenk H.-P."/>
            <person name="Eisen J.A."/>
        </authorList>
    </citation>
    <scope>NUCLEOTIDE SEQUENCE [LARGE SCALE GENOMIC DNA]</scope>
    <source>
        <strain evidence="3">DSM 15883 / CIP 108006 / LMG 21964 / BA134</strain>
    </source>
</reference>
<protein>
    <submittedName>
        <fullName evidence="2">Uncharacterized protein</fullName>
    </submittedName>
</protein>
<name>I3Z146_BELBD</name>
<proteinExistence type="predicted"/>
<dbReference type="OrthoDB" id="945117at2"/>
<evidence type="ECO:0000313" key="2">
    <source>
        <dbReference type="EMBL" id="AFL82964.1"/>
    </source>
</evidence>
<evidence type="ECO:0000256" key="1">
    <source>
        <dbReference type="SAM" id="SignalP"/>
    </source>
</evidence>
<dbReference type="AlphaFoldDB" id="I3Z146"/>
<sequence length="76" mass="8142">MKKLVLMIALLSLGYFSNAQTEKGKFLLGAGTSFSVGESNGYMSLGSSSTIVLSDGTTIETKNSSIFSSKSWLFLY</sequence>
<dbReference type="EMBL" id="CP003281">
    <property type="protein sequence ID" value="AFL82964.1"/>
    <property type="molecule type" value="Genomic_DNA"/>
</dbReference>
<feature type="signal peptide" evidence="1">
    <location>
        <begin position="1"/>
        <end position="19"/>
    </location>
</feature>
<gene>
    <name evidence="2" type="ordered locus">Belba_0301</name>
</gene>
<dbReference type="RefSeq" id="WP_014770979.1">
    <property type="nucleotide sequence ID" value="NC_018010.1"/>
</dbReference>
<keyword evidence="3" id="KW-1185">Reference proteome</keyword>
<feature type="chain" id="PRO_5003683963" evidence="1">
    <location>
        <begin position="20"/>
        <end position="76"/>
    </location>
</feature>
<keyword evidence="1" id="KW-0732">Signal</keyword>
<evidence type="ECO:0000313" key="3">
    <source>
        <dbReference type="Proteomes" id="UP000006050"/>
    </source>
</evidence>